<evidence type="ECO:0000259" key="6">
    <source>
        <dbReference type="Pfam" id="PF00294"/>
    </source>
</evidence>
<dbReference type="InterPro" id="IPR029056">
    <property type="entry name" value="Ribokinase-like"/>
</dbReference>
<gene>
    <name evidence="7" type="ORF">GFSPODELE1_LOCUS844</name>
</gene>
<keyword evidence="2" id="KW-0378">Hydrolase</keyword>
<sequence length="797" mass="85279">MTSLRLYQLPRQCLRWAGYRTLSTYTLRDAVQRGAPIDVHPEVQDALAHGQPVVALETTIVTHGMPYPTNLTTARSVEKNVRANEAIPATIGLIQGRVKIGLRPAELERLADVETNTDVVKVSRRDIGATIALKKDGGTTCSATLIFAVLAGIKVFATGGLGGVHRGGENTMDVSADLHELSRCSVGLVSAGVKSILDIGRTLEYLETLGVPVVSYGETNDFPAFYTRKSGFKSPWQVSDPASAARILHSQQQLGMSNGTLFAVPIPEKYEAVGQKLQESVEVALAEAEQKGINRLGKEATPWLLKRVGELTEGKSLASNVALIENTARVGARIAKAYSQLAKDMGMSGPQTDNDMSRSEISTSAFRTLLQSTSEGADKASTHSPPNKPAGRLVVVGASAIDITSQANTDDPSVSLHSTVPGTVTTSLGGVARNMAEAAHRMLTSASSALEDATVLVSPIGRDAFGKMLVNETEQLGMRSDGFLHVNDGRTAVCNMVLDGSGGLTGGVADMDIVQSVSATQVLDIIRVHEPKIIAVDGNLGEDTVQAIVEHSTREDIQVFFEPTSVVKSTRVLPAVKASIDTLNGNRPPIAYISPNILELSSIYQAVRTNDLTAHDAWWRIIDDMAVGSEFRLDLEHLARRDACETNRDKGTLSFLVNDGVAQMAINLLPFFQHIIIKCGQLGVIVVFRAEKGSPWSQERTNIRSRQVVAHGKTGQSLVLKHYPARLLDVSSIVNVTGAGDSLVGSLLASLVQAPRSFQDSAELDRIVGIAQKAAIATLQSRLAVAPSLSTLFQLRM</sequence>
<protein>
    <recommendedName>
        <fullName evidence="6">Carbohydrate kinase PfkB domain-containing protein</fullName>
    </recommendedName>
</protein>
<organism evidence="7 8">
    <name type="scientific">Somion occarium</name>
    <dbReference type="NCBI Taxonomy" id="3059160"/>
    <lineage>
        <taxon>Eukaryota</taxon>
        <taxon>Fungi</taxon>
        <taxon>Dikarya</taxon>
        <taxon>Basidiomycota</taxon>
        <taxon>Agaricomycotina</taxon>
        <taxon>Agaricomycetes</taxon>
        <taxon>Polyporales</taxon>
        <taxon>Cerrenaceae</taxon>
        <taxon>Somion</taxon>
    </lineage>
</organism>
<keyword evidence="5" id="KW-0326">Glycosidase</keyword>
<dbReference type="Pfam" id="PF00294">
    <property type="entry name" value="PfkB"/>
    <property type="match status" value="2"/>
</dbReference>
<dbReference type="InterPro" id="IPR011611">
    <property type="entry name" value="PfkB_dom"/>
</dbReference>
<dbReference type="PANTHER" id="PTHR42909">
    <property type="entry name" value="ZGC:136858"/>
    <property type="match status" value="1"/>
</dbReference>
<dbReference type="InterPro" id="IPR022830">
    <property type="entry name" value="Indigdn_synthA-like"/>
</dbReference>
<dbReference type="SUPFAM" id="SSF53613">
    <property type="entry name" value="Ribokinase-like"/>
    <property type="match status" value="1"/>
</dbReference>
<dbReference type="Gene3D" id="3.40.1790.10">
    <property type="entry name" value="Indigoidine synthase domain"/>
    <property type="match status" value="1"/>
</dbReference>
<evidence type="ECO:0000313" key="8">
    <source>
        <dbReference type="Proteomes" id="UP001497453"/>
    </source>
</evidence>
<keyword evidence="3" id="KW-0464">Manganese</keyword>
<evidence type="ECO:0000256" key="2">
    <source>
        <dbReference type="ARBA" id="ARBA00022801"/>
    </source>
</evidence>
<keyword evidence="8" id="KW-1185">Reference proteome</keyword>
<dbReference type="InterPro" id="IPR007342">
    <property type="entry name" value="PsuG"/>
</dbReference>
<evidence type="ECO:0000256" key="1">
    <source>
        <dbReference type="ARBA" id="ARBA00022723"/>
    </source>
</evidence>
<evidence type="ECO:0000256" key="3">
    <source>
        <dbReference type="ARBA" id="ARBA00023211"/>
    </source>
</evidence>
<accession>A0ABP1CLV0</accession>
<evidence type="ECO:0000256" key="4">
    <source>
        <dbReference type="ARBA" id="ARBA00023239"/>
    </source>
</evidence>
<dbReference type="HAMAP" id="MF_01876">
    <property type="entry name" value="PsiMP_glycosidase"/>
    <property type="match status" value="1"/>
</dbReference>
<dbReference type="Proteomes" id="UP001497453">
    <property type="component" value="Chromosome 1"/>
</dbReference>
<dbReference type="Gene3D" id="3.40.1190.20">
    <property type="match status" value="1"/>
</dbReference>
<name>A0ABP1CLV0_9APHY</name>
<keyword evidence="1" id="KW-0479">Metal-binding</keyword>
<evidence type="ECO:0000313" key="7">
    <source>
        <dbReference type="EMBL" id="CAL1695663.1"/>
    </source>
</evidence>
<dbReference type="SUPFAM" id="SSF110581">
    <property type="entry name" value="Indigoidine synthase A-like"/>
    <property type="match status" value="1"/>
</dbReference>
<reference evidence="8" key="1">
    <citation type="submission" date="2024-04" db="EMBL/GenBank/DDBJ databases">
        <authorList>
            <person name="Shaw F."/>
            <person name="Minotto A."/>
        </authorList>
    </citation>
    <scope>NUCLEOTIDE SEQUENCE [LARGE SCALE GENOMIC DNA]</scope>
</reference>
<feature type="domain" description="Carbohydrate kinase PfkB" evidence="6">
    <location>
        <begin position="706"/>
        <end position="787"/>
    </location>
</feature>
<feature type="domain" description="Carbohydrate kinase PfkB" evidence="6">
    <location>
        <begin position="392"/>
        <end position="548"/>
    </location>
</feature>
<dbReference type="PANTHER" id="PTHR42909:SF1">
    <property type="entry name" value="CARBOHYDRATE KINASE PFKB DOMAIN-CONTAINING PROTEIN"/>
    <property type="match status" value="1"/>
</dbReference>
<proteinExistence type="inferred from homology"/>
<dbReference type="Pfam" id="PF04227">
    <property type="entry name" value="Indigoidine_A"/>
    <property type="match status" value="1"/>
</dbReference>
<keyword evidence="4" id="KW-0456">Lyase</keyword>
<dbReference type="EMBL" id="OZ037944">
    <property type="protein sequence ID" value="CAL1695663.1"/>
    <property type="molecule type" value="Genomic_DNA"/>
</dbReference>
<evidence type="ECO:0000256" key="5">
    <source>
        <dbReference type="ARBA" id="ARBA00023295"/>
    </source>
</evidence>